<keyword evidence="6 8" id="KW-1133">Transmembrane helix</keyword>
<dbReference type="GO" id="GO:0016887">
    <property type="term" value="F:ATP hydrolysis activity"/>
    <property type="evidence" value="ECO:0007669"/>
    <property type="project" value="InterPro"/>
</dbReference>
<dbReference type="InterPro" id="IPR003439">
    <property type="entry name" value="ABC_transporter-like_ATP-bd"/>
</dbReference>
<evidence type="ECO:0000256" key="4">
    <source>
        <dbReference type="ARBA" id="ARBA00022741"/>
    </source>
</evidence>
<feature type="transmembrane region" description="Helical" evidence="8">
    <location>
        <begin position="1026"/>
        <end position="1044"/>
    </location>
</feature>
<dbReference type="InterPro" id="IPR027417">
    <property type="entry name" value="P-loop_NTPase"/>
</dbReference>
<organism evidence="10">
    <name type="scientific">Phytophthora nicotianae</name>
    <name type="common">Potato buckeye rot agent</name>
    <name type="synonym">Phytophthora parasitica</name>
    <dbReference type="NCBI Taxonomy" id="4792"/>
    <lineage>
        <taxon>Eukaryota</taxon>
        <taxon>Sar</taxon>
        <taxon>Stramenopiles</taxon>
        <taxon>Oomycota</taxon>
        <taxon>Peronosporomycetes</taxon>
        <taxon>Peronosporales</taxon>
        <taxon>Peronosporaceae</taxon>
        <taxon>Phytophthora</taxon>
    </lineage>
</organism>
<keyword evidence="4" id="KW-0547">Nucleotide-binding</keyword>
<dbReference type="GO" id="GO:0016020">
    <property type="term" value="C:membrane"/>
    <property type="evidence" value="ECO:0007669"/>
    <property type="project" value="UniProtKB-SubCell"/>
</dbReference>
<evidence type="ECO:0000256" key="1">
    <source>
        <dbReference type="ARBA" id="ARBA00004141"/>
    </source>
</evidence>
<evidence type="ECO:0000256" key="7">
    <source>
        <dbReference type="ARBA" id="ARBA00023136"/>
    </source>
</evidence>
<sequence>MNTTEPSSNSAVDGPELSYESGKTLMAKGPQAFHDLMATKLPAATGRPLPRMEVRFSNLSLSADIVVADDHATKYELPTIPNELKKTLMGPKKKTVRKEILKGVSGRFTPGKITLLLGQPGSGKSALMKILSGRFPMTKNITLEGDVSFNNVPREQIEDRLAQFVSYVNQRDKHFPTLTVKETLEFAHTFCGGKLLEHGHGMLDMGSSAHRDVAALEEMKKIFAHYPEVVIQQLGLQICQDTVVGDNMLRGISGGERKRVTTGEMEFGMKYVSLMDEITTGLDAAAAYDIVDTQRSIAHRMHKTVVIALLQPSPELFALFDDVMILNEGELMYHGPCNKVEAYFETQGFKCPPGRDIADYLLDLGTKQQHRYEVPHPVKQPRSPAEFGESFRLSQIYQETLSVLESPYDPELVESVKDIIDPMPAFHQSIFNSVMALQWRALLITYRNQAFVMGKLAMVIIMGLLYCSIFYQFDPTQIAVVMGVMFAAVMFLSMGQGAMIPVYISGRAIFYKQRRANFFRTGSYVLATTVSQIPLAIAETLIFGSIVYWVCGFASEAKLFVIFEIILFLSNLAMGMWFFFLAGVLPDANVVMPVGMVSILVFIIFAGFVVTKSLIPDYLIWAHWISPIAWALKAMAINQYRSSEFDVCVYDDVDYCTKYNGMTMGEYYLDLFDFVTEKEWVAYGIIYLVAIYVIFMFLSYIALEYVRYETPDNVDVSVKPIEDENSYVLTETPKAANKPDVVVELPVEARERNFVPVTVAFQDLHYFVPNPHNPKEQLELLRGINGYAVPGSITALMGSTGAGKTTLMDVIAGRKTGEDIADQIIRGSSVEQMKRLTIGVELAAQPSVIFLDEPTSGLDARSAKIIMDGVRKVADSGRTIICTIHQPSAEVFYLFDRLLLLQRGGQTAFYGDLGPNCRNLIDYFENIPGVAPLPVGYNPATWMLECIGAGVGHGSEDSTDFVSYFKTSPYNQLLESTMAKEGITTPSPDLPEMVFGKKRAANSMTQMKFVVWRYFQMYWRTPTYNLTRMYLAVFLAILFGLIFVSNDDYASYSGLNSGTYNAFWYFVAATLAEIPYCFVSSLLFTVIFYYFVGFTGFSTMIVFWLQSSLLVLMMVYLAQFFVFLTPSEEVAQIVGILFNSVFMMFVGFSPPAYKIPSGYEWLYKICIFKFPIANLISMIFAECDELPTWNETTQAYENVGSQLGCQPMAGSPETVGHITIKEYTEQYFGMKHHQIARNFGITVGLIVLFRIWAALAMRYVNHQKK</sequence>
<evidence type="ECO:0000313" key="10">
    <source>
        <dbReference type="EMBL" id="ETM56750.1"/>
    </source>
</evidence>
<dbReference type="Proteomes" id="UP000054532">
    <property type="component" value="Unassembled WGS sequence"/>
</dbReference>
<feature type="transmembrane region" description="Helical" evidence="8">
    <location>
        <begin position="590"/>
        <end position="611"/>
    </location>
</feature>
<dbReference type="GO" id="GO:0005524">
    <property type="term" value="F:ATP binding"/>
    <property type="evidence" value="ECO:0007669"/>
    <property type="project" value="UniProtKB-KW"/>
</dbReference>
<feature type="transmembrane region" description="Helical" evidence="8">
    <location>
        <begin position="561"/>
        <end position="584"/>
    </location>
</feature>
<name>W2P7W6_PHYNI</name>
<feature type="transmembrane region" description="Helical" evidence="8">
    <location>
        <begin position="1239"/>
        <end position="1260"/>
    </location>
</feature>
<feature type="domain" description="ABC transporter" evidence="9">
    <location>
        <begin position="84"/>
        <end position="353"/>
    </location>
</feature>
<dbReference type="InterPro" id="IPR003593">
    <property type="entry name" value="AAA+_ATPase"/>
</dbReference>
<feature type="transmembrane region" description="Helical" evidence="8">
    <location>
        <begin position="680"/>
        <end position="703"/>
    </location>
</feature>
<dbReference type="PANTHER" id="PTHR19241">
    <property type="entry name" value="ATP-BINDING CASSETTE TRANSPORTER"/>
    <property type="match status" value="1"/>
</dbReference>
<evidence type="ECO:0000259" key="9">
    <source>
        <dbReference type="PROSITE" id="PS50893"/>
    </source>
</evidence>
<evidence type="ECO:0000256" key="8">
    <source>
        <dbReference type="SAM" id="Phobius"/>
    </source>
</evidence>
<keyword evidence="5" id="KW-0067">ATP-binding</keyword>
<reference evidence="10" key="1">
    <citation type="submission" date="2013-11" db="EMBL/GenBank/DDBJ databases">
        <title>The Genome Sequence of Phytophthora parasitica IAC_01/95.</title>
        <authorList>
            <consortium name="The Broad Institute Genomics Platform"/>
            <person name="Russ C."/>
            <person name="Tyler B."/>
            <person name="Panabieres F."/>
            <person name="Shan W."/>
            <person name="Tripathy S."/>
            <person name="Grunwald N."/>
            <person name="Machado M."/>
            <person name="Johnson C.S."/>
            <person name="Arredondo F."/>
            <person name="Hong C."/>
            <person name="Coffey M."/>
            <person name="Young S.K."/>
            <person name="Zeng Q."/>
            <person name="Gargeya S."/>
            <person name="Fitzgerald M."/>
            <person name="Abouelleil A."/>
            <person name="Alvarado L."/>
            <person name="Chapman S.B."/>
            <person name="Gainer-Dewar J."/>
            <person name="Goldberg J."/>
            <person name="Griggs A."/>
            <person name="Gujja S."/>
            <person name="Hansen M."/>
            <person name="Howarth C."/>
            <person name="Imamovic A."/>
            <person name="Ireland A."/>
            <person name="Larimer J."/>
            <person name="McCowan C."/>
            <person name="Murphy C."/>
            <person name="Pearson M."/>
            <person name="Poon T.W."/>
            <person name="Priest M."/>
            <person name="Roberts A."/>
            <person name="Saif S."/>
            <person name="Shea T."/>
            <person name="Sykes S."/>
            <person name="Wortman J."/>
            <person name="Nusbaum C."/>
            <person name="Birren B."/>
        </authorList>
    </citation>
    <scope>NUCLEOTIDE SEQUENCE [LARGE SCALE GENOMIC DNA]</scope>
    <source>
        <strain evidence="10">IAC_01/95</strain>
    </source>
</reference>
<dbReference type="InterPro" id="IPR013525">
    <property type="entry name" value="ABC2_TM"/>
</dbReference>
<feature type="transmembrane region" description="Helical" evidence="8">
    <location>
        <begin position="1064"/>
        <end position="1091"/>
    </location>
</feature>
<feature type="transmembrane region" description="Helical" evidence="8">
    <location>
        <begin position="1130"/>
        <end position="1149"/>
    </location>
</feature>
<dbReference type="SMART" id="SM00382">
    <property type="entry name" value="AAA"/>
    <property type="match status" value="2"/>
</dbReference>
<dbReference type="InterPro" id="IPR043926">
    <property type="entry name" value="ABCG_dom"/>
</dbReference>
<dbReference type="Pfam" id="PF00005">
    <property type="entry name" value="ABC_tran"/>
    <property type="match status" value="1"/>
</dbReference>
<dbReference type="AlphaFoldDB" id="W2P7W6"/>
<keyword evidence="7 8" id="KW-0472">Membrane</keyword>
<dbReference type="InterPro" id="IPR010929">
    <property type="entry name" value="PDR_CDR_ABC"/>
</dbReference>
<dbReference type="Pfam" id="PF19055">
    <property type="entry name" value="ABC2_membrane_7"/>
    <property type="match status" value="1"/>
</dbReference>
<evidence type="ECO:0000256" key="2">
    <source>
        <dbReference type="ARBA" id="ARBA00022448"/>
    </source>
</evidence>
<evidence type="ECO:0000256" key="5">
    <source>
        <dbReference type="ARBA" id="ARBA00022840"/>
    </source>
</evidence>
<feature type="transmembrane region" description="Helical" evidence="8">
    <location>
        <begin position="1103"/>
        <end position="1124"/>
    </location>
</feature>
<protein>
    <recommendedName>
        <fullName evidence="9">ABC transporter domain-containing protein</fullName>
    </recommendedName>
</protein>
<dbReference type="VEuPathDB" id="FungiDB:PPTG_00290"/>
<feature type="transmembrane region" description="Helical" evidence="8">
    <location>
        <begin position="450"/>
        <end position="471"/>
    </location>
</feature>
<accession>W2P7W6</accession>
<feature type="transmembrane region" description="Helical" evidence="8">
    <location>
        <begin position="524"/>
        <end position="549"/>
    </location>
</feature>
<keyword evidence="2" id="KW-0813">Transport</keyword>
<dbReference type="Gene3D" id="3.40.50.300">
    <property type="entry name" value="P-loop containing nucleotide triphosphate hydrolases"/>
    <property type="match status" value="3"/>
</dbReference>
<dbReference type="Pfam" id="PF01061">
    <property type="entry name" value="ABC2_membrane"/>
    <property type="match status" value="2"/>
</dbReference>
<keyword evidence="3 8" id="KW-0812">Transmembrane</keyword>
<proteinExistence type="predicted"/>
<dbReference type="Pfam" id="PF06422">
    <property type="entry name" value="PDR_CDR"/>
    <property type="match status" value="1"/>
</dbReference>
<dbReference type="FunFam" id="3.40.50.300:FF:000528">
    <property type="entry name" value="ABC transporter G family member 31"/>
    <property type="match status" value="1"/>
</dbReference>
<evidence type="ECO:0000256" key="6">
    <source>
        <dbReference type="ARBA" id="ARBA00022989"/>
    </source>
</evidence>
<gene>
    <name evidence="10" type="ORF">L914_00330</name>
</gene>
<comment type="subcellular location">
    <subcellularLocation>
        <location evidence="1">Membrane</location>
        <topology evidence="1">Multi-pass membrane protein</topology>
    </subcellularLocation>
</comment>
<dbReference type="PROSITE" id="PS50893">
    <property type="entry name" value="ABC_TRANSPORTER_2"/>
    <property type="match status" value="1"/>
</dbReference>
<dbReference type="SUPFAM" id="SSF52540">
    <property type="entry name" value="P-loop containing nucleoside triphosphate hydrolases"/>
    <property type="match status" value="2"/>
</dbReference>
<feature type="transmembrane region" description="Helical" evidence="8">
    <location>
        <begin position="618"/>
        <end position="637"/>
    </location>
</feature>
<dbReference type="VEuPathDB" id="FungiDB:PPTG_16388"/>
<dbReference type="GO" id="GO:0140359">
    <property type="term" value="F:ABC-type transporter activity"/>
    <property type="evidence" value="ECO:0007669"/>
    <property type="project" value="InterPro"/>
</dbReference>
<feature type="transmembrane region" description="Helical" evidence="8">
    <location>
        <begin position="478"/>
        <end position="504"/>
    </location>
</feature>
<evidence type="ECO:0000256" key="3">
    <source>
        <dbReference type="ARBA" id="ARBA00022692"/>
    </source>
</evidence>
<dbReference type="EMBL" id="KI690427">
    <property type="protein sequence ID" value="ETM56750.1"/>
    <property type="molecule type" value="Genomic_DNA"/>
</dbReference>